<dbReference type="HAMAP" id="MF_00902">
    <property type="entry name" value="TatC"/>
    <property type="match status" value="1"/>
</dbReference>
<feature type="transmembrane region" description="Helical" evidence="5">
    <location>
        <begin position="237"/>
        <end position="253"/>
    </location>
</feature>
<sequence length="296" mass="33477">MSDNKAQDLIGAIKNKGKNLESEMSFFDHIDVLRKHLLRALLAIVIFTGLAFWFYDFLFNTIIMGPKSPDFWTYRMMCKLVQIFPSLGSDFCITSIKGKIINTEMAGQFTLQINSCIMTGIVFGIPYILFELWLFIKPALHEKERKAARGFVFFASVLFLIGVLFGYFIICPLSINFLTNFSVSPMIENTFTIDSYLSSVSTLTIGTGIIFELPVVIYILSIFGIMTPAFMRASRRYAVVIILIIAAVVTPTPDMMTMLVVAFPLFILYELSIFISAKIERRKNKELYGTTKGNNA</sequence>
<evidence type="ECO:0000256" key="4">
    <source>
        <dbReference type="ARBA" id="ARBA00023136"/>
    </source>
</evidence>
<feature type="transmembrane region" description="Helical" evidence="5">
    <location>
        <begin position="151"/>
        <end position="175"/>
    </location>
</feature>
<dbReference type="RefSeq" id="WP_068405604.1">
    <property type="nucleotide sequence ID" value="NZ_CP014504.1"/>
</dbReference>
<feature type="transmembrane region" description="Helical" evidence="5">
    <location>
        <begin position="109"/>
        <end position="130"/>
    </location>
</feature>
<organism evidence="6 7">
    <name type="scientific">Pedobacter cryoconitis</name>
    <dbReference type="NCBI Taxonomy" id="188932"/>
    <lineage>
        <taxon>Bacteria</taxon>
        <taxon>Pseudomonadati</taxon>
        <taxon>Bacteroidota</taxon>
        <taxon>Sphingobacteriia</taxon>
        <taxon>Sphingobacteriales</taxon>
        <taxon>Sphingobacteriaceae</taxon>
        <taxon>Pedobacter</taxon>
    </lineage>
</organism>
<keyword evidence="5" id="KW-0813">Transport</keyword>
<keyword evidence="5" id="KW-1003">Cell membrane</keyword>
<dbReference type="Pfam" id="PF00902">
    <property type="entry name" value="TatC"/>
    <property type="match status" value="1"/>
</dbReference>
<keyword evidence="3 5" id="KW-1133">Transmembrane helix</keyword>
<accession>A0A127VJI4</accession>
<reference evidence="6 7" key="1">
    <citation type="submission" date="2016-03" db="EMBL/GenBank/DDBJ databases">
        <title>Complete genome sequence of Pedobacter cryoconitis PAMC 27485.</title>
        <authorList>
            <person name="Lee J."/>
            <person name="Kim O.-S."/>
        </authorList>
    </citation>
    <scope>NUCLEOTIDE SEQUENCE [LARGE SCALE GENOMIC DNA]</scope>
    <source>
        <strain evidence="6 7">PAMC 27485</strain>
    </source>
</reference>
<feature type="transmembrane region" description="Helical" evidence="5">
    <location>
        <begin position="259"/>
        <end position="277"/>
    </location>
</feature>
<dbReference type="KEGG" id="pcm:AY601_4614"/>
<evidence type="ECO:0000256" key="1">
    <source>
        <dbReference type="ARBA" id="ARBA00004141"/>
    </source>
</evidence>
<dbReference type="EMBL" id="CP014504">
    <property type="protein sequence ID" value="AMQ01450.1"/>
    <property type="molecule type" value="Genomic_DNA"/>
</dbReference>
<keyword evidence="7" id="KW-1185">Reference proteome</keyword>
<comment type="function">
    <text evidence="5">Part of the twin-arginine translocation (Tat) system that transports large folded proteins containing a characteristic twin-arginine motif in their signal peptide across membranes.</text>
</comment>
<dbReference type="GO" id="GO:0009977">
    <property type="term" value="F:proton motive force dependent protein transmembrane transporter activity"/>
    <property type="evidence" value="ECO:0007669"/>
    <property type="project" value="TreeGrafter"/>
</dbReference>
<dbReference type="PANTHER" id="PTHR30371:SF0">
    <property type="entry name" value="SEC-INDEPENDENT PROTEIN TRANSLOCASE PROTEIN TATC, CHLOROPLASTIC-RELATED"/>
    <property type="match status" value="1"/>
</dbReference>
<dbReference type="AlphaFoldDB" id="A0A127VJI4"/>
<dbReference type="Proteomes" id="UP000071561">
    <property type="component" value="Chromosome"/>
</dbReference>
<dbReference type="GO" id="GO:0065002">
    <property type="term" value="P:intracellular protein transmembrane transport"/>
    <property type="evidence" value="ECO:0007669"/>
    <property type="project" value="TreeGrafter"/>
</dbReference>
<evidence type="ECO:0000313" key="7">
    <source>
        <dbReference type="Proteomes" id="UP000071561"/>
    </source>
</evidence>
<keyword evidence="4 5" id="KW-0472">Membrane</keyword>
<dbReference type="PRINTS" id="PR01840">
    <property type="entry name" value="TATCFAMILY"/>
</dbReference>
<evidence type="ECO:0000256" key="2">
    <source>
        <dbReference type="ARBA" id="ARBA00022692"/>
    </source>
</evidence>
<comment type="subunit">
    <text evidence="5">Forms a complex with TatA.</text>
</comment>
<keyword evidence="5" id="KW-0811">Translocation</keyword>
<comment type="subcellular location">
    <subcellularLocation>
        <location evidence="5">Cell membrane</location>
        <topology evidence="5">Multi-pass membrane protein</topology>
    </subcellularLocation>
    <subcellularLocation>
        <location evidence="1">Membrane</location>
        <topology evidence="1">Multi-pass membrane protein</topology>
    </subcellularLocation>
</comment>
<dbReference type="PATRIC" id="fig|188932.3.peg.4782"/>
<protein>
    <recommendedName>
        <fullName evidence="5">Sec-independent protein translocase protein TatC</fullName>
    </recommendedName>
</protein>
<evidence type="ECO:0000256" key="5">
    <source>
        <dbReference type="HAMAP-Rule" id="MF_00902"/>
    </source>
</evidence>
<evidence type="ECO:0000256" key="3">
    <source>
        <dbReference type="ARBA" id="ARBA00022989"/>
    </source>
</evidence>
<comment type="similarity">
    <text evidence="5">Belongs to the TatC family.</text>
</comment>
<keyword evidence="5" id="KW-0653">Protein transport</keyword>
<evidence type="ECO:0000313" key="6">
    <source>
        <dbReference type="EMBL" id="AMQ01450.1"/>
    </source>
</evidence>
<name>A0A127VJI4_9SPHI</name>
<keyword evidence="2 5" id="KW-0812">Transmembrane</keyword>
<dbReference type="PANTHER" id="PTHR30371">
    <property type="entry name" value="SEC-INDEPENDENT PROTEIN TRANSLOCASE PROTEIN TATC"/>
    <property type="match status" value="1"/>
</dbReference>
<dbReference type="GO" id="GO:0033281">
    <property type="term" value="C:TAT protein transport complex"/>
    <property type="evidence" value="ECO:0007669"/>
    <property type="project" value="UniProtKB-UniRule"/>
</dbReference>
<proteinExistence type="inferred from homology"/>
<feature type="transmembrane region" description="Helical" evidence="5">
    <location>
        <begin position="195"/>
        <end position="225"/>
    </location>
</feature>
<dbReference type="NCBIfam" id="TIGR00945">
    <property type="entry name" value="tatC"/>
    <property type="match status" value="1"/>
</dbReference>
<dbReference type="InterPro" id="IPR002033">
    <property type="entry name" value="TatC"/>
</dbReference>
<dbReference type="OrthoDB" id="9777044at2"/>
<gene>
    <name evidence="5" type="primary">tatC</name>
    <name evidence="6" type="ORF">AY601_4614</name>
</gene>
<feature type="transmembrane region" description="Helical" evidence="5">
    <location>
        <begin position="37"/>
        <end position="55"/>
    </location>
</feature>
<dbReference type="GO" id="GO:0043953">
    <property type="term" value="P:protein transport by the Tat complex"/>
    <property type="evidence" value="ECO:0007669"/>
    <property type="project" value="UniProtKB-UniRule"/>
</dbReference>